<gene>
    <name evidence="2" type="ORF">FRX57_00925</name>
</gene>
<dbReference type="RefSeq" id="WP_146565740.1">
    <property type="nucleotide sequence ID" value="NZ_VOHL01000001.1"/>
</dbReference>
<feature type="transmembrane region" description="Helical" evidence="1">
    <location>
        <begin position="21"/>
        <end position="44"/>
    </location>
</feature>
<organism evidence="2 3">
    <name type="scientific">Streptococcus cuniculipharyngis</name>
    <dbReference type="NCBI Taxonomy" id="1562651"/>
    <lineage>
        <taxon>Bacteria</taxon>
        <taxon>Bacillati</taxon>
        <taxon>Bacillota</taxon>
        <taxon>Bacilli</taxon>
        <taxon>Lactobacillales</taxon>
        <taxon>Streptococcaceae</taxon>
        <taxon>Streptococcus</taxon>
    </lineage>
</organism>
<comment type="caution">
    <text evidence="2">The sequence shown here is derived from an EMBL/GenBank/DDBJ whole genome shotgun (WGS) entry which is preliminary data.</text>
</comment>
<evidence type="ECO:0000313" key="3">
    <source>
        <dbReference type="Proteomes" id="UP000317430"/>
    </source>
</evidence>
<dbReference type="Proteomes" id="UP000317430">
    <property type="component" value="Unassembled WGS sequence"/>
</dbReference>
<dbReference type="EMBL" id="VOHL01000001">
    <property type="protein sequence ID" value="TWS98807.1"/>
    <property type="molecule type" value="Genomic_DNA"/>
</dbReference>
<reference evidence="2 3" key="1">
    <citation type="submission" date="2019-08" db="EMBL/GenBank/DDBJ databases">
        <authorList>
            <person name="Lei W."/>
        </authorList>
    </citation>
    <scope>NUCLEOTIDE SEQUENCE [LARGE SCALE GENOMIC DNA]</scope>
    <source>
        <strain evidence="2 3">CCUG 66496</strain>
    </source>
</reference>
<feature type="transmembrane region" description="Helical" evidence="1">
    <location>
        <begin position="56"/>
        <end position="81"/>
    </location>
</feature>
<keyword evidence="1" id="KW-0812">Transmembrane</keyword>
<keyword evidence="3" id="KW-1185">Reference proteome</keyword>
<protein>
    <submittedName>
        <fullName evidence="2">Uncharacterized protein</fullName>
    </submittedName>
</protein>
<evidence type="ECO:0000313" key="2">
    <source>
        <dbReference type="EMBL" id="TWS98807.1"/>
    </source>
</evidence>
<name>A0A5C5SCJ8_9STRE</name>
<evidence type="ECO:0000256" key="1">
    <source>
        <dbReference type="SAM" id="Phobius"/>
    </source>
</evidence>
<dbReference type="AlphaFoldDB" id="A0A5C5SCJ8"/>
<accession>A0A5C5SCJ8</accession>
<keyword evidence="1" id="KW-0472">Membrane</keyword>
<proteinExistence type="predicted"/>
<sequence length="102" mass="12522">MGRLELLAQDLRRAERELKKAYIWLGVWVSLFLLNIIVCLVWLWNYDPFVGPLRVFLWLLIVPIFMDPFVYFFFFGMFLYYMMGEQKKWSIINLNCRWQKSI</sequence>
<keyword evidence="1" id="KW-1133">Transmembrane helix</keyword>